<protein>
    <submittedName>
        <fullName evidence="2">Uncharacterized protein</fullName>
    </submittedName>
</protein>
<comment type="caution">
    <text evidence="2">The sequence shown here is derived from an EMBL/GenBank/DDBJ whole genome shotgun (WGS) entry which is preliminary data.</text>
</comment>
<dbReference type="AlphaFoldDB" id="A0AAN8RS52"/>
<organism evidence="2 3">
    <name type="scientific">Polyplax serrata</name>
    <name type="common">Common mouse louse</name>
    <dbReference type="NCBI Taxonomy" id="468196"/>
    <lineage>
        <taxon>Eukaryota</taxon>
        <taxon>Metazoa</taxon>
        <taxon>Ecdysozoa</taxon>
        <taxon>Arthropoda</taxon>
        <taxon>Hexapoda</taxon>
        <taxon>Insecta</taxon>
        <taxon>Pterygota</taxon>
        <taxon>Neoptera</taxon>
        <taxon>Paraneoptera</taxon>
        <taxon>Psocodea</taxon>
        <taxon>Troctomorpha</taxon>
        <taxon>Phthiraptera</taxon>
        <taxon>Anoplura</taxon>
        <taxon>Polyplacidae</taxon>
        <taxon>Polyplax</taxon>
    </lineage>
</organism>
<dbReference type="EMBL" id="JAWJWE010000044">
    <property type="protein sequence ID" value="KAK6617446.1"/>
    <property type="molecule type" value="Genomic_DNA"/>
</dbReference>
<accession>A0AAN8RS52</accession>
<gene>
    <name evidence="2" type="ORF">RUM43_014455</name>
</gene>
<evidence type="ECO:0000313" key="3">
    <source>
        <dbReference type="Proteomes" id="UP001372834"/>
    </source>
</evidence>
<evidence type="ECO:0000256" key="1">
    <source>
        <dbReference type="SAM" id="MobiDB-lite"/>
    </source>
</evidence>
<dbReference type="Proteomes" id="UP001372834">
    <property type="component" value="Unassembled WGS sequence"/>
</dbReference>
<feature type="region of interest" description="Disordered" evidence="1">
    <location>
        <begin position="101"/>
        <end position="146"/>
    </location>
</feature>
<proteinExistence type="predicted"/>
<evidence type="ECO:0000313" key="2">
    <source>
        <dbReference type="EMBL" id="KAK6617446.1"/>
    </source>
</evidence>
<feature type="compositionally biased region" description="Polar residues" evidence="1">
    <location>
        <begin position="110"/>
        <end position="123"/>
    </location>
</feature>
<sequence length="295" mass="32978">MEDGNVKVKKKNKTGPLKSTPGFLKCMRNVYLYFKEEKEKGALNIPINSFIERTAVACGVGRKTLYNYAKKGLFDEHPIILQPKQKKKKAKKKLRPVEDCGLKKGKKKCSSPQSNTVGTSTSFEMKKKPPSPNRIPKNAMIQTDPRPVNPAESIVIQSTSTNDSDGFSHFVIARDQKVQQVQLVTQPEKVREAMHILAGPWTSGSSTIKREVDYFPKNNVWHAVYNLHTTGNSEVSTSPCSNPLMQHQNVTETVCISRCSKLFRFELDENSNIPTASDVGPPARFVSDLVQNVND</sequence>
<name>A0AAN8RS52_POLSC</name>
<reference evidence="2 3" key="1">
    <citation type="submission" date="2023-10" db="EMBL/GenBank/DDBJ databases">
        <title>Genomes of two closely related lineages of the louse Polyplax serrata with different host specificities.</title>
        <authorList>
            <person name="Martinu J."/>
            <person name="Tarabai H."/>
            <person name="Stefka J."/>
            <person name="Hypsa V."/>
        </authorList>
    </citation>
    <scope>NUCLEOTIDE SEQUENCE [LARGE SCALE GENOMIC DNA]</scope>
    <source>
        <strain evidence="2">HR10_N</strain>
    </source>
</reference>